<feature type="non-terminal residue" evidence="2">
    <location>
        <position position="1"/>
    </location>
</feature>
<name>W1YBB6_9ZZZZ</name>
<dbReference type="AlphaFoldDB" id="W1YBB6"/>
<feature type="region of interest" description="Disordered" evidence="1">
    <location>
        <begin position="1"/>
        <end position="51"/>
    </location>
</feature>
<protein>
    <submittedName>
        <fullName evidence="2">YgjG protein</fullName>
    </submittedName>
</protein>
<organism evidence="2">
    <name type="scientific">human gut metagenome</name>
    <dbReference type="NCBI Taxonomy" id="408170"/>
    <lineage>
        <taxon>unclassified sequences</taxon>
        <taxon>metagenomes</taxon>
        <taxon>organismal metagenomes</taxon>
    </lineage>
</organism>
<feature type="non-terminal residue" evidence="2">
    <location>
        <position position="90"/>
    </location>
</feature>
<dbReference type="Gene3D" id="3.90.1150.10">
    <property type="entry name" value="Aspartate Aminotransferase, domain 1"/>
    <property type="match status" value="1"/>
</dbReference>
<gene>
    <name evidence="2" type="ORF">Q604_UNBC06334G0001</name>
</gene>
<dbReference type="InterPro" id="IPR015422">
    <property type="entry name" value="PyrdxlP-dep_Trfase_small"/>
</dbReference>
<sequence length="90" mass="9711">VHGQAADHACGAPQQPLAAAGVSQCPEGGPELQGDHARDGGHDDEGGSAHALNLIEKRTLDHEEMKALNREVIEYFKEHVNPGFLEYRKS</sequence>
<accession>W1YBB6</accession>
<dbReference type="EMBL" id="AZMM01006334">
    <property type="protein sequence ID" value="ETJ39787.1"/>
    <property type="molecule type" value="Genomic_DNA"/>
</dbReference>
<feature type="compositionally biased region" description="Basic and acidic residues" evidence="1">
    <location>
        <begin position="33"/>
        <end position="47"/>
    </location>
</feature>
<comment type="caution">
    <text evidence="2">The sequence shown here is derived from an EMBL/GenBank/DDBJ whole genome shotgun (WGS) entry which is preliminary data.</text>
</comment>
<proteinExistence type="predicted"/>
<evidence type="ECO:0000313" key="2">
    <source>
        <dbReference type="EMBL" id="ETJ39787.1"/>
    </source>
</evidence>
<evidence type="ECO:0000256" key="1">
    <source>
        <dbReference type="SAM" id="MobiDB-lite"/>
    </source>
</evidence>
<reference evidence="2" key="1">
    <citation type="submission" date="2013-12" db="EMBL/GenBank/DDBJ databases">
        <title>A Varibaculum cambriense genome reconstructed from a premature infant gut community with otherwise low bacterial novelty that shifts toward anaerobic metabolism during the third week of life.</title>
        <authorList>
            <person name="Brown C.T."/>
            <person name="Sharon I."/>
            <person name="Thomas B.C."/>
            <person name="Castelle C.J."/>
            <person name="Morowitz M.J."/>
            <person name="Banfield J.F."/>
        </authorList>
    </citation>
    <scope>NUCLEOTIDE SEQUENCE</scope>
</reference>